<evidence type="ECO:0000259" key="2">
    <source>
        <dbReference type="Pfam" id="PF13539"/>
    </source>
</evidence>
<evidence type="ECO:0000313" key="4">
    <source>
        <dbReference type="Proteomes" id="UP000683575"/>
    </source>
</evidence>
<dbReference type="AlphaFoldDB" id="A0A975XZ04"/>
<dbReference type="GO" id="GO:0008233">
    <property type="term" value="F:peptidase activity"/>
    <property type="evidence" value="ECO:0007669"/>
    <property type="project" value="InterPro"/>
</dbReference>
<dbReference type="Pfam" id="PF13539">
    <property type="entry name" value="Peptidase_M15_4"/>
    <property type="match status" value="1"/>
</dbReference>
<sequence>MSSPTSPTGRAAPAASAAPESTPTAPTAPRARLDTWTVGARSLPLRPDGFGQVLRTPRELRVRRLATADRLPPPRDGRFHGTVGPVTAQVRRRMGETWSPSCPVRLDELRYLTLSFHGLDGAPHTGELVVNASVADGVVGVFRRLWRAGFPLEEMRLVTTADLDAPPTGDGNDTAAYVCRTTRGSSTLSAHASGLAIDVNPFLNPYRKGDLVLPELAGAYLDRSWRRPGMVLRGGVVTRAFAAAGWTWGGDFSSVSDLMHFSANGR</sequence>
<evidence type="ECO:0000256" key="1">
    <source>
        <dbReference type="SAM" id="MobiDB-lite"/>
    </source>
</evidence>
<proteinExistence type="predicted"/>
<reference evidence="3" key="1">
    <citation type="submission" date="2021-06" db="EMBL/GenBank/DDBJ databases">
        <title>Complete genome sequence of Nocardioides sp. G188.</title>
        <authorList>
            <person name="Im W.-T."/>
        </authorList>
    </citation>
    <scope>NUCLEOTIDE SEQUENCE</scope>
    <source>
        <strain evidence="3">G188</strain>
    </source>
</reference>
<dbReference type="InterPro" id="IPR039561">
    <property type="entry name" value="Peptidase_M15C"/>
</dbReference>
<organism evidence="3 4">
    <name type="scientific">Nocardioides panacis</name>
    <dbReference type="NCBI Taxonomy" id="2849501"/>
    <lineage>
        <taxon>Bacteria</taxon>
        <taxon>Bacillati</taxon>
        <taxon>Actinomycetota</taxon>
        <taxon>Actinomycetes</taxon>
        <taxon>Propionibacteriales</taxon>
        <taxon>Nocardioidaceae</taxon>
        <taxon>Nocardioides</taxon>
    </lineage>
</organism>
<dbReference type="RefSeq" id="WP_216938169.1">
    <property type="nucleotide sequence ID" value="NZ_CP077062.1"/>
</dbReference>
<accession>A0A975XZ04</accession>
<dbReference type="KEGG" id="nps:KRR39_15215"/>
<dbReference type="EMBL" id="CP077062">
    <property type="protein sequence ID" value="QWZ06863.1"/>
    <property type="molecule type" value="Genomic_DNA"/>
</dbReference>
<evidence type="ECO:0000313" key="3">
    <source>
        <dbReference type="EMBL" id="QWZ06863.1"/>
    </source>
</evidence>
<name>A0A975XZ04_9ACTN</name>
<feature type="domain" description="Peptidase M15C" evidence="2">
    <location>
        <begin position="184"/>
        <end position="262"/>
    </location>
</feature>
<feature type="region of interest" description="Disordered" evidence="1">
    <location>
        <begin position="1"/>
        <end position="33"/>
    </location>
</feature>
<keyword evidence="4" id="KW-1185">Reference proteome</keyword>
<gene>
    <name evidence="3" type="ORF">KRR39_15215</name>
</gene>
<feature type="compositionally biased region" description="Low complexity" evidence="1">
    <location>
        <begin position="1"/>
        <end position="30"/>
    </location>
</feature>
<dbReference type="Proteomes" id="UP000683575">
    <property type="component" value="Chromosome"/>
</dbReference>
<protein>
    <submittedName>
        <fullName evidence="3">M15 family metallopeptidase</fullName>
    </submittedName>
</protein>